<dbReference type="InterPro" id="IPR046291">
    <property type="entry name" value="DUF6328"/>
</dbReference>
<feature type="transmembrane region" description="Helical" evidence="2">
    <location>
        <begin position="58"/>
        <end position="82"/>
    </location>
</feature>
<sequence>MAEHRPCTARNETPLRRADRNLAGLLQELRPTRTGVQILFAFPLSLAFTSRFGSLDTVQRVTCVITLPLAVPAALFTAPAALHRSLFQQGAKPRIVRVSSRPAAAGLVVLVFTSSGSVLLVVDVTTGRAGGIAAGAGAFVLCLGLWGLLPRLVRRVTPQPRAEAAGAEPGPRGAAWPCRSGRGPLTPRRRLAGHPLAVTVPTAPAGPPP</sequence>
<feature type="transmembrane region" description="Helical" evidence="2">
    <location>
        <begin position="103"/>
        <end position="122"/>
    </location>
</feature>
<keyword evidence="2" id="KW-0812">Transmembrane</keyword>
<comment type="caution">
    <text evidence="3">The sequence shown here is derived from an EMBL/GenBank/DDBJ whole genome shotgun (WGS) entry which is preliminary data.</text>
</comment>
<feature type="region of interest" description="Disordered" evidence="1">
    <location>
        <begin position="162"/>
        <end position="209"/>
    </location>
</feature>
<keyword evidence="4" id="KW-1185">Reference proteome</keyword>
<organism evidence="3 4">
    <name type="scientific">Streptomyces fimbriatus</name>
    <dbReference type="NCBI Taxonomy" id="68197"/>
    <lineage>
        <taxon>Bacteria</taxon>
        <taxon>Bacillati</taxon>
        <taxon>Actinomycetota</taxon>
        <taxon>Actinomycetes</taxon>
        <taxon>Kitasatosporales</taxon>
        <taxon>Streptomycetaceae</taxon>
        <taxon>Streptomyces</taxon>
    </lineage>
</organism>
<protein>
    <submittedName>
        <fullName evidence="3">DUF6328 family protein</fullName>
    </submittedName>
</protein>
<dbReference type="Pfam" id="PF19853">
    <property type="entry name" value="DUF6328"/>
    <property type="match status" value="1"/>
</dbReference>
<reference evidence="4" key="1">
    <citation type="journal article" date="2019" name="Int. J. Syst. Evol. Microbiol.">
        <title>The Global Catalogue of Microorganisms (GCM) 10K type strain sequencing project: providing services to taxonomists for standard genome sequencing and annotation.</title>
        <authorList>
            <consortium name="The Broad Institute Genomics Platform"/>
            <consortium name="The Broad Institute Genome Sequencing Center for Infectious Disease"/>
            <person name="Wu L."/>
            <person name="Ma J."/>
        </authorList>
    </citation>
    <scope>NUCLEOTIDE SEQUENCE [LARGE SCALE GENOMIC DNA]</scope>
    <source>
        <strain evidence="4">CCM 8479</strain>
    </source>
</reference>
<accession>A0ABW0DIF3</accession>
<dbReference type="Proteomes" id="UP001596156">
    <property type="component" value="Unassembled WGS sequence"/>
</dbReference>
<name>A0ABW0DIF3_STRFI</name>
<feature type="transmembrane region" description="Helical" evidence="2">
    <location>
        <begin position="128"/>
        <end position="149"/>
    </location>
</feature>
<proteinExistence type="predicted"/>
<keyword evidence="2" id="KW-1133">Transmembrane helix</keyword>
<dbReference type="EMBL" id="JBHSKL010000049">
    <property type="protein sequence ID" value="MFC5229277.1"/>
    <property type="molecule type" value="Genomic_DNA"/>
</dbReference>
<gene>
    <name evidence="3" type="ORF">ACFPN6_32920</name>
</gene>
<feature type="compositionally biased region" description="Low complexity" evidence="1">
    <location>
        <begin position="162"/>
        <end position="175"/>
    </location>
</feature>
<evidence type="ECO:0000313" key="3">
    <source>
        <dbReference type="EMBL" id="MFC5229277.1"/>
    </source>
</evidence>
<evidence type="ECO:0000313" key="4">
    <source>
        <dbReference type="Proteomes" id="UP001596156"/>
    </source>
</evidence>
<evidence type="ECO:0000256" key="2">
    <source>
        <dbReference type="SAM" id="Phobius"/>
    </source>
</evidence>
<dbReference type="RefSeq" id="WP_344642376.1">
    <property type="nucleotide sequence ID" value="NZ_BAAASS010000002.1"/>
</dbReference>
<evidence type="ECO:0000256" key="1">
    <source>
        <dbReference type="SAM" id="MobiDB-lite"/>
    </source>
</evidence>
<keyword evidence="2" id="KW-0472">Membrane</keyword>